<evidence type="ECO:0000256" key="1">
    <source>
        <dbReference type="SAM" id="MobiDB-lite"/>
    </source>
</evidence>
<dbReference type="EMBL" id="SOZI01000019">
    <property type="protein sequence ID" value="TNY22878.1"/>
    <property type="molecule type" value="Genomic_DNA"/>
</dbReference>
<feature type="region of interest" description="Disordered" evidence="1">
    <location>
        <begin position="113"/>
        <end position="132"/>
    </location>
</feature>
<gene>
    <name evidence="2" type="ORF">DMC30DRAFT_102944</name>
</gene>
<dbReference type="Proteomes" id="UP000311382">
    <property type="component" value="Unassembled WGS sequence"/>
</dbReference>
<reference evidence="2 3" key="1">
    <citation type="submission" date="2019-03" db="EMBL/GenBank/DDBJ databases">
        <title>Rhodosporidium diobovatum UCD-FST 08-225 genome sequencing, assembly, and annotation.</title>
        <authorList>
            <person name="Fakankun I.U."/>
            <person name="Fristensky B."/>
            <person name="Levin D.B."/>
        </authorList>
    </citation>
    <scope>NUCLEOTIDE SEQUENCE [LARGE SCALE GENOMIC DNA]</scope>
    <source>
        <strain evidence="2 3">UCD-FST 08-225</strain>
    </source>
</reference>
<feature type="compositionally biased region" description="Low complexity" evidence="1">
    <location>
        <begin position="8"/>
        <end position="19"/>
    </location>
</feature>
<feature type="compositionally biased region" description="Low complexity" evidence="1">
    <location>
        <begin position="376"/>
        <end position="385"/>
    </location>
</feature>
<evidence type="ECO:0000313" key="2">
    <source>
        <dbReference type="EMBL" id="TNY22878.1"/>
    </source>
</evidence>
<name>A0A5C5G1B6_9BASI</name>
<feature type="region of interest" description="Disordered" evidence="1">
    <location>
        <begin position="1"/>
        <end position="28"/>
    </location>
</feature>
<dbReference type="AlphaFoldDB" id="A0A5C5G1B6"/>
<sequence length="441" mass="47846">MPPNVGLAAESFSEAAPPARTSRDSKYDGPGCDLYDQVADICDWLKSARSRNARQGKVNGIATRETLAHRVNENLNKLKQIFARDWATLGADKQQIAVDLVVAAYCRSRGKPDDMCEEVPSSSSSGRPPSPATLTEVAQIRCKLLVVAFDTAWKAHVAPTSESRSKDVVRFFEDLQRLYRAPLTPDELCKVHTLRGQSQPRQPVLMSIGANLGAVNARGKVRLEQVSDALAQLDQLTPIHSQRHRLRPAVELHFALFSLEQQISLVQSVRAFLFAACEQRARKGTLPDPTDLVRSLALPWLSYARQDAHAAPARSPGSTTTSAKRSTRRGLLQAGDASTPASAPCRPSYSFTRTTAQETASSHAFANSWHRRSRSAGRSSSSRSRSTSRRSSKLTAGTSCVTCAPTGCSTSSWSTRRTWCVSSSLAPPPDFAASKADGGLT</sequence>
<evidence type="ECO:0000313" key="3">
    <source>
        <dbReference type="Proteomes" id="UP000311382"/>
    </source>
</evidence>
<feature type="region of interest" description="Disordered" evidence="1">
    <location>
        <begin position="362"/>
        <end position="393"/>
    </location>
</feature>
<dbReference type="OrthoDB" id="10690373at2759"/>
<organism evidence="2 3">
    <name type="scientific">Rhodotorula diobovata</name>
    <dbReference type="NCBI Taxonomy" id="5288"/>
    <lineage>
        <taxon>Eukaryota</taxon>
        <taxon>Fungi</taxon>
        <taxon>Dikarya</taxon>
        <taxon>Basidiomycota</taxon>
        <taxon>Pucciniomycotina</taxon>
        <taxon>Microbotryomycetes</taxon>
        <taxon>Sporidiobolales</taxon>
        <taxon>Sporidiobolaceae</taxon>
        <taxon>Rhodotorula</taxon>
    </lineage>
</organism>
<feature type="region of interest" description="Disordered" evidence="1">
    <location>
        <begin position="308"/>
        <end position="349"/>
    </location>
</feature>
<proteinExistence type="predicted"/>
<comment type="caution">
    <text evidence="2">The sequence shown here is derived from an EMBL/GenBank/DDBJ whole genome shotgun (WGS) entry which is preliminary data.</text>
</comment>
<accession>A0A5C5G1B6</accession>
<keyword evidence="3" id="KW-1185">Reference proteome</keyword>
<protein>
    <submittedName>
        <fullName evidence="2">Uncharacterized protein</fullName>
    </submittedName>
</protein>